<keyword evidence="3 5" id="KW-0375">Hydrogen ion transport</keyword>
<evidence type="ECO:0000256" key="4">
    <source>
        <dbReference type="ARBA" id="ARBA00023065"/>
    </source>
</evidence>
<dbReference type="EMBL" id="CH991570">
    <property type="protein sequence ID" value="EDQ85875.1"/>
    <property type="molecule type" value="Genomic_DNA"/>
</dbReference>
<dbReference type="Proteomes" id="UP000001357">
    <property type="component" value="Unassembled WGS sequence"/>
</dbReference>
<sequence length="506" mass="56217">MAATASTTNPQSGSAAGFEDPRKNSILEQAERIRSHKVPWEAFSGIAGDEAVAAIKQLDGSSESTAAELAKADPKALIATLKLFSKLSNAVTLEYLVTLLDDFAELDSAHTSRIMSAGEKLEDGKADTSIDIFVKRLAADNDYVAHQAARMLARFALDGFKFEEDAIKKYLDWAANRIASGDRPGVLLALTSLSRTFRKDEFREGAVKHATLLDVLKTLLTSTSQIQTQYQVLLVLWVLTFTEHSVAGMRQHAHALLTPTAEIMKAASKEKVVRMAFGFARNMIVKSAKNDGHEYCALLIKCVRSLTCPSAPGTDSHIVTHLHLASIYPPTPPHSHKVMPRVTELVTQQPYSDEDLLQDATEISEQLKMVFESLSSYDEYLVEAKSGALRWSPVHRSERFWHESVARFNDNDYELLKIVAAYLDREDDAESVAVAIHDCGEYVRHYPYGKNALSKLGAKEKIMALMEGRDQRVRYEALIAVQKMMTDHWEFLGQQTRKVAEGVATK</sequence>
<dbReference type="Gene3D" id="1.25.40.150">
    <property type="entry name" value="V-type ATPase, subunit H, C-terminal domain"/>
    <property type="match status" value="1"/>
</dbReference>
<dbReference type="RefSeq" id="XP_001749354.1">
    <property type="nucleotide sequence ID" value="XM_001749302.1"/>
</dbReference>
<dbReference type="PANTHER" id="PTHR10698:SF0">
    <property type="entry name" value="V-TYPE PROTON ATPASE SUBUNIT H"/>
    <property type="match status" value="1"/>
</dbReference>
<dbReference type="InterPro" id="IPR016024">
    <property type="entry name" value="ARM-type_fold"/>
</dbReference>
<evidence type="ECO:0000256" key="3">
    <source>
        <dbReference type="ARBA" id="ARBA00022781"/>
    </source>
</evidence>
<evidence type="ECO:0000313" key="9">
    <source>
        <dbReference type="Proteomes" id="UP000001357"/>
    </source>
</evidence>
<comment type="similarity">
    <text evidence="1 5">Belongs to the V-ATPase H subunit family.</text>
</comment>
<dbReference type="KEGG" id="mbr:MONBRDRAFT_34046"/>
<gene>
    <name evidence="8" type="ORF">MONBRDRAFT_34046</name>
</gene>
<dbReference type="Gene3D" id="1.25.10.10">
    <property type="entry name" value="Leucine-rich Repeat Variant"/>
    <property type="match status" value="1"/>
</dbReference>
<keyword evidence="2 5" id="KW-0813">Transport</keyword>
<dbReference type="GO" id="GO:0000221">
    <property type="term" value="C:vacuolar proton-transporting V-type ATPase, V1 domain"/>
    <property type="evidence" value="ECO:0007669"/>
    <property type="project" value="UniProtKB-UniRule"/>
</dbReference>
<evidence type="ECO:0000313" key="8">
    <source>
        <dbReference type="EMBL" id="EDQ85875.1"/>
    </source>
</evidence>
<name>A9V9J6_MONBE</name>
<dbReference type="GO" id="GO:0046961">
    <property type="term" value="F:proton-transporting ATPase activity, rotational mechanism"/>
    <property type="evidence" value="ECO:0007669"/>
    <property type="project" value="UniProtKB-UniRule"/>
</dbReference>
<dbReference type="Pfam" id="PF03224">
    <property type="entry name" value="V-ATPase_H_N"/>
    <property type="match status" value="1"/>
</dbReference>
<comment type="function">
    <text evidence="5">Subunit of the V1 complex of vacuolar(H+)-ATPase (V-ATPase), a multisubunit enzyme composed of a peripheral complex (V1) that hydrolyzes ATP and a membrane integral complex (V0) that translocates protons. V-ATPase is responsible for acidifying and maintaining the pH of intracellular compartments.</text>
</comment>
<dbReference type="InterPro" id="IPR011989">
    <property type="entry name" value="ARM-like"/>
</dbReference>
<dbReference type="InterPro" id="IPR011987">
    <property type="entry name" value="ATPase_V1-cplx_hsu_C"/>
</dbReference>
<feature type="region of interest" description="Disordered" evidence="6">
    <location>
        <begin position="1"/>
        <end position="23"/>
    </location>
</feature>
<evidence type="ECO:0000256" key="6">
    <source>
        <dbReference type="SAM" id="MobiDB-lite"/>
    </source>
</evidence>
<reference evidence="8 9" key="1">
    <citation type="journal article" date="2008" name="Nature">
        <title>The genome of the choanoflagellate Monosiga brevicollis and the origin of metazoans.</title>
        <authorList>
            <consortium name="JGI Sequencing"/>
            <person name="King N."/>
            <person name="Westbrook M.J."/>
            <person name="Young S.L."/>
            <person name="Kuo A."/>
            <person name="Abedin M."/>
            <person name="Chapman J."/>
            <person name="Fairclough S."/>
            <person name="Hellsten U."/>
            <person name="Isogai Y."/>
            <person name="Letunic I."/>
            <person name="Marr M."/>
            <person name="Pincus D."/>
            <person name="Putnam N."/>
            <person name="Rokas A."/>
            <person name="Wright K.J."/>
            <person name="Zuzow R."/>
            <person name="Dirks W."/>
            <person name="Good M."/>
            <person name="Goodstein D."/>
            <person name="Lemons D."/>
            <person name="Li W."/>
            <person name="Lyons J.B."/>
            <person name="Morris A."/>
            <person name="Nichols S."/>
            <person name="Richter D.J."/>
            <person name="Salamov A."/>
            <person name="Bork P."/>
            <person name="Lim W.A."/>
            <person name="Manning G."/>
            <person name="Miller W.T."/>
            <person name="McGinnis W."/>
            <person name="Shapiro H."/>
            <person name="Tjian R."/>
            <person name="Grigoriev I.V."/>
            <person name="Rokhsar D."/>
        </authorList>
    </citation>
    <scope>NUCLEOTIDE SEQUENCE [LARGE SCALE GENOMIC DNA]</scope>
    <source>
        <strain evidence="9">MX1 / ATCC 50154</strain>
    </source>
</reference>
<dbReference type="PANTHER" id="PTHR10698">
    <property type="entry name" value="V-TYPE PROTON ATPASE SUBUNIT H"/>
    <property type="match status" value="1"/>
</dbReference>
<keyword evidence="4 5" id="KW-0406">Ion transport</keyword>
<dbReference type="GeneID" id="5894568"/>
<dbReference type="eggNOG" id="KOG2759">
    <property type="taxonomic scope" value="Eukaryota"/>
</dbReference>
<organism evidence="8 9">
    <name type="scientific">Monosiga brevicollis</name>
    <name type="common">Choanoflagellate</name>
    <dbReference type="NCBI Taxonomy" id="81824"/>
    <lineage>
        <taxon>Eukaryota</taxon>
        <taxon>Choanoflagellata</taxon>
        <taxon>Craspedida</taxon>
        <taxon>Salpingoecidae</taxon>
        <taxon>Monosiga</taxon>
    </lineage>
</organism>
<dbReference type="InterPro" id="IPR038497">
    <property type="entry name" value="ATPase_V1-cplx_hsu_C_sf"/>
</dbReference>
<dbReference type="STRING" id="81824.A9V9J6"/>
<evidence type="ECO:0000256" key="1">
    <source>
        <dbReference type="ARBA" id="ARBA00008613"/>
    </source>
</evidence>
<keyword evidence="9" id="KW-1185">Reference proteome</keyword>
<dbReference type="Pfam" id="PF11698">
    <property type="entry name" value="V-ATPase_H_C"/>
    <property type="match status" value="1"/>
</dbReference>
<evidence type="ECO:0000259" key="7">
    <source>
        <dbReference type="Pfam" id="PF11698"/>
    </source>
</evidence>
<feature type="compositionally biased region" description="Polar residues" evidence="6">
    <location>
        <begin position="1"/>
        <end position="14"/>
    </location>
</feature>
<dbReference type="SUPFAM" id="SSF48371">
    <property type="entry name" value="ARM repeat"/>
    <property type="match status" value="2"/>
</dbReference>
<comment type="subunit">
    <text evidence="5">V-ATPase is a heteromultimeric enzyme made up of two complexes: the ATP-hydrolytic V1 complex and the proton translocation V0 complex.</text>
</comment>
<evidence type="ECO:0000256" key="2">
    <source>
        <dbReference type="ARBA" id="ARBA00022448"/>
    </source>
</evidence>
<protein>
    <recommendedName>
        <fullName evidence="5">V-type proton ATPase subunit H</fullName>
    </recommendedName>
</protein>
<feature type="domain" description="ATPase V1 complex subunit H C-terminal" evidence="7">
    <location>
        <begin position="374"/>
        <end position="489"/>
    </location>
</feature>
<accession>A9V9J6</accession>
<dbReference type="InParanoid" id="A9V9J6"/>
<dbReference type="InterPro" id="IPR004908">
    <property type="entry name" value="ATPase_V1-cplx_hsu"/>
</dbReference>
<dbReference type="AlphaFoldDB" id="A9V9J6"/>
<proteinExistence type="inferred from homology"/>
<dbReference type="OMA" id="HSGHLRW"/>
<dbReference type="FunCoup" id="A9V9J6">
    <property type="interactions" value="1619"/>
</dbReference>
<dbReference type="PIRSF" id="PIRSF032184">
    <property type="entry name" value="ATPase_V1_H"/>
    <property type="match status" value="1"/>
</dbReference>
<evidence type="ECO:0000256" key="5">
    <source>
        <dbReference type="PIRNR" id="PIRNR032184"/>
    </source>
</evidence>